<feature type="transmembrane region" description="Helical" evidence="1">
    <location>
        <begin position="152"/>
        <end position="170"/>
    </location>
</feature>
<keyword evidence="1" id="KW-1133">Transmembrane helix</keyword>
<keyword evidence="1" id="KW-0812">Transmembrane</keyword>
<keyword evidence="3" id="KW-1185">Reference proteome</keyword>
<evidence type="ECO:0000313" key="2">
    <source>
        <dbReference type="EMBL" id="MDJ1501558.1"/>
    </source>
</evidence>
<feature type="transmembrane region" description="Helical" evidence="1">
    <location>
        <begin position="71"/>
        <end position="92"/>
    </location>
</feature>
<protein>
    <submittedName>
        <fullName evidence="2">Uncharacterized protein</fullName>
    </submittedName>
</protein>
<reference evidence="2" key="1">
    <citation type="submission" date="2023-05" db="EMBL/GenBank/DDBJ databases">
        <authorList>
            <person name="Zhang X."/>
        </authorList>
    </citation>
    <scope>NUCLEOTIDE SEQUENCE</scope>
    <source>
        <strain evidence="2">BD1B2-1</strain>
    </source>
</reference>
<accession>A0AAE3UGG2</accession>
<gene>
    <name evidence="2" type="ORF">QNI22_12905</name>
</gene>
<proteinExistence type="predicted"/>
<dbReference type="AlphaFoldDB" id="A0AAE3UGG2"/>
<evidence type="ECO:0000313" key="3">
    <source>
        <dbReference type="Proteomes" id="UP001232063"/>
    </source>
</evidence>
<comment type="caution">
    <text evidence="2">The sequence shown here is derived from an EMBL/GenBank/DDBJ whole genome shotgun (WGS) entry which is preliminary data.</text>
</comment>
<sequence length="181" mass="21771">MNSTSSSSHPNPLLKIVYLLVASFFLSCCMISFFKQLRPQMYHFLIEGLLFNDSDSYHIIRDEPDSTETRWYYALTSFFVIPYCGLGLIYILKKQIIWKWWIIYTSLLFIGYWLGMLIRIGLLRLTFMTYTRQPDPKYFYKYWIPYFHLEEWGIRGVLSMIVLIVAINKVKTFNKNRMLNY</sequence>
<evidence type="ECO:0000256" key="1">
    <source>
        <dbReference type="SAM" id="Phobius"/>
    </source>
</evidence>
<feature type="transmembrane region" description="Helical" evidence="1">
    <location>
        <begin position="12"/>
        <end position="34"/>
    </location>
</feature>
<keyword evidence="1" id="KW-0472">Membrane</keyword>
<name>A0AAE3UGG2_9BACT</name>
<organism evidence="2 3">
    <name type="scientific">Xanthocytophaga agilis</name>
    <dbReference type="NCBI Taxonomy" id="3048010"/>
    <lineage>
        <taxon>Bacteria</taxon>
        <taxon>Pseudomonadati</taxon>
        <taxon>Bacteroidota</taxon>
        <taxon>Cytophagia</taxon>
        <taxon>Cytophagales</taxon>
        <taxon>Rhodocytophagaceae</taxon>
        <taxon>Xanthocytophaga</taxon>
    </lineage>
</organism>
<feature type="transmembrane region" description="Helical" evidence="1">
    <location>
        <begin position="101"/>
        <end position="122"/>
    </location>
</feature>
<dbReference type="Proteomes" id="UP001232063">
    <property type="component" value="Unassembled WGS sequence"/>
</dbReference>
<dbReference type="RefSeq" id="WP_314511046.1">
    <property type="nucleotide sequence ID" value="NZ_JASJOU010000003.1"/>
</dbReference>
<dbReference type="EMBL" id="JASJOU010000003">
    <property type="protein sequence ID" value="MDJ1501558.1"/>
    <property type="molecule type" value="Genomic_DNA"/>
</dbReference>